<name>A0A9N9BUP8_9GLOM</name>
<dbReference type="AlphaFoldDB" id="A0A9N9BUP8"/>
<keyword evidence="2" id="KW-1185">Reference proteome</keyword>
<dbReference type="Proteomes" id="UP000789759">
    <property type="component" value="Unassembled WGS sequence"/>
</dbReference>
<dbReference type="EMBL" id="CAJVQA010003563">
    <property type="protein sequence ID" value="CAG8577864.1"/>
    <property type="molecule type" value="Genomic_DNA"/>
</dbReference>
<proteinExistence type="predicted"/>
<comment type="caution">
    <text evidence="1">The sequence shown here is derived from an EMBL/GenBank/DDBJ whole genome shotgun (WGS) entry which is preliminary data.</text>
</comment>
<gene>
    <name evidence="1" type="ORF">CPELLU_LOCUS5950</name>
</gene>
<feature type="non-terminal residue" evidence="1">
    <location>
        <position position="1"/>
    </location>
</feature>
<evidence type="ECO:0000313" key="1">
    <source>
        <dbReference type="EMBL" id="CAG8577864.1"/>
    </source>
</evidence>
<evidence type="ECO:0000313" key="2">
    <source>
        <dbReference type="Proteomes" id="UP000789759"/>
    </source>
</evidence>
<sequence>INNIHLRSALDDSYEPVSHRLTRRFYITLLDAVNIIAHCTWEWWESSYRH</sequence>
<accession>A0A9N9BUP8</accession>
<protein>
    <submittedName>
        <fullName evidence="1">17733_t:CDS:1</fullName>
    </submittedName>
</protein>
<organism evidence="1 2">
    <name type="scientific">Cetraspora pellucida</name>
    <dbReference type="NCBI Taxonomy" id="1433469"/>
    <lineage>
        <taxon>Eukaryota</taxon>
        <taxon>Fungi</taxon>
        <taxon>Fungi incertae sedis</taxon>
        <taxon>Mucoromycota</taxon>
        <taxon>Glomeromycotina</taxon>
        <taxon>Glomeromycetes</taxon>
        <taxon>Diversisporales</taxon>
        <taxon>Gigasporaceae</taxon>
        <taxon>Cetraspora</taxon>
    </lineage>
</organism>
<reference evidence="1" key="1">
    <citation type="submission" date="2021-06" db="EMBL/GenBank/DDBJ databases">
        <authorList>
            <person name="Kallberg Y."/>
            <person name="Tangrot J."/>
            <person name="Rosling A."/>
        </authorList>
    </citation>
    <scope>NUCLEOTIDE SEQUENCE</scope>
    <source>
        <strain evidence="1">FL966</strain>
    </source>
</reference>